<dbReference type="EMBL" id="MDYN01000044">
    <property type="protein sequence ID" value="OQD79745.1"/>
    <property type="molecule type" value="Genomic_DNA"/>
</dbReference>
<evidence type="ECO:0000313" key="3">
    <source>
        <dbReference type="Proteomes" id="UP000191672"/>
    </source>
</evidence>
<keyword evidence="3" id="KW-1185">Reference proteome</keyword>
<accession>A0A1V6PRX0</accession>
<proteinExistence type="predicted"/>
<comment type="caution">
    <text evidence="2">The sequence shown here is derived from an EMBL/GenBank/DDBJ whole genome shotgun (WGS) entry which is preliminary data.</text>
</comment>
<evidence type="ECO:0000256" key="1">
    <source>
        <dbReference type="SAM" id="MobiDB-lite"/>
    </source>
</evidence>
<feature type="region of interest" description="Disordered" evidence="1">
    <location>
        <begin position="1"/>
        <end position="44"/>
    </location>
</feature>
<name>A0A1V6PRX0_9EURO</name>
<reference evidence="3" key="1">
    <citation type="journal article" date="2017" name="Nat. Microbiol.">
        <title>Global analysis of biosynthetic gene clusters reveals vast potential of secondary metabolite production in Penicillium species.</title>
        <authorList>
            <person name="Nielsen J.C."/>
            <person name="Grijseels S."/>
            <person name="Prigent S."/>
            <person name="Ji B."/>
            <person name="Dainat J."/>
            <person name="Nielsen K.F."/>
            <person name="Frisvad J.C."/>
            <person name="Workman M."/>
            <person name="Nielsen J."/>
        </authorList>
    </citation>
    <scope>NUCLEOTIDE SEQUENCE [LARGE SCALE GENOMIC DNA]</scope>
    <source>
        <strain evidence="3">IBT 31811</strain>
    </source>
</reference>
<evidence type="ECO:0000313" key="2">
    <source>
        <dbReference type="EMBL" id="OQD79745.1"/>
    </source>
</evidence>
<dbReference type="AlphaFoldDB" id="A0A1V6PRX0"/>
<feature type="compositionally biased region" description="Polar residues" evidence="1">
    <location>
        <begin position="9"/>
        <end position="26"/>
    </location>
</feature>
<sequence length="44" mass="4708">MTTTPPPSSNARATVSRVMKSNSRNAQHPLPARPPFEVCVDGDS</sequence>
<protein>
    <submittedName>
        <fullName evidence="2">Uncharacterized protein</fullName>
    </submittedName>
</protein>
<dbReference type="Proteomes" id="UP000191672">
    <property type="component" value="Unassembled WGS sequence"/>
</dbReference>
<organism evidence="2 3">
    <name type="scientific">Penicillium antarcticum</name>
    <dbReference type="NCBI Taxonomy" id="416450"/>
    <lineage>
        <taxon>Eukaryota</taxon>
        <taxon>Fungi</taxon>
        <taxon>Dikarya</taxon>
        <taxon>Ascomycota</taxon>
        <taxon>Pezizomycotina</taxon>
        <taxon>Eurotiomycetes</taxon>
        <taxon>Eurotiomycetidae</taxon>
        <taxon>Eurotiales</taxon>
        <taxon>Aspergillaceae</taxon>
        <taxon>Penicillium</taxon>
    </lineage>
</organism>
<gene>
    <name evidence="2" type="ORF">PENANT_c044G00763</name>
</gene>